<proteinExistence type="predicted"/>
<dbReference type="Proteomes" id="UP000557772">
    <property type="component" value="Unassembled WGS sequence"/>
</dbReference>
<keyword evidence="1" id="KW-0812">Transmembrane</keyword>
<keyword evidence="1" id="KW-0472">Membrane</keyword>
<keyword evidence="3" id="KW-1185">Reference proteome</keyword>
<accession>A0A849AHK4</accession>
<reference evidence="2 3" key="1">
    <citation type="submission" date="2020-05" db="EMBL/GenBank/DDBJ databases">
        <title>Flexivirga sp. ID2601S isolated from air conditioner.</title>
        <authorList>
            <person name="Kim D.H."/>
        </authorList>
    </citation>
    <scope>NUCLEOTIDE SEQUENCE [LARGE SCALE GENOMIC DNA]</scope>
    <source>
        <strain evidence="2 3">ID2601S</strain>
    </source>
</reference>
<evidence type="ECO:0000313" key="3">
    <source>
        <dbReference type="Proteomes" id="UP000557772"/>
    </source>
</evidence>
<name>A0A849AHK4_9MICO</name>
<feature type="transmembrane region" description="Helical" evidence="1">
    <location>
        <begin position="61"/>
        <end position="78"/>
    </location>
</feature>
<keyword evidence="1" id="KW-1133">Transmembrane helix</keyword>
<sequence>MVAVDAAPEARPSRTTGVLLGVVRVLAVIQVVAVMGQASFAGLFLSGRYDMLGLHQHGADLVWYGGLLQLLLTLGFGWSSHSWAAAGFTALIVIAETAQYFAGVAGALYLHIPLGVSIAVGVVLFAVWIFRWKRPSRSSEQP</sequence>
<feature type="transmembrane region" description="Helical" evidence="1">
    <location>
        <begin position="108"/>
        <end position="130"/>
    </location>
</feature>
<dbReference type="EMBL" id="JABENB010000001">
    <property type="protein sequence ID" value="NNG39403.1"/>
    <property type="molecule type" value="Genomic_DNA"/>
</dbReference>
<evidence type="ECO:0008006" key="4">
    <source>
        <dbReference type="Google" id="ProtNLM"/>
    </source>
</evidence>
<organism evidence="2 3">
    <name type="scientific">Flexivirga aerilata</name>
    <dbReference type="NCBI Taxonomy" id="1656889"/>
    <lineage>
        <taxon>Bacteria</taxon>
        <taxon>Bacillati</taxon>
        <taxon>Actinomycetota</taxon>
        <taxon>Actinomycetes</taxon>
        <taxon>Micrococcales</taxon>
        <taxon>Dermacoccaceae</taxon>
        <taxon>Flexivirga</taxon>
    </lineage>
</organism>
<dbReference type="AlphaFoldDB" id="A0A849AHK4"/>
<feature type="transmembrane region" description="Helical" evidence="1">
    <location>
        <begin position="83"/>
        <end position="102"/>
    </location>
</feature>
<dbReference type="RefSeq" id="WP_171154122.1">
    <property type="nucleotide sequence ID" value="NZ_JABENB010000001.1"/>
</dbReference>
<evidence type="ECO:0000313" key="2">
    <source>
        <dbReference type="EMBL" id="NNG39403.1"/>
    </source>
</evidence>
<comment type="caution">
    <text evidence="2">The sequence shown here is derived from an EMBL/GenBank/DDBJ whole genome shotgun (WGS) entry which is preliminary data.</text>
</comment>
<protein>
    <recommendedName>
        <fullName evidence="4">Integral membrane protein</fullName>
    </recommendedName>
</protein>
<feature type="transmembrane region" description="Helical" evidence="1">
    <location>
        <begin position="18"/>
        <end position="41"/>
    </location>
</feature>
<gene>
    <name evidence="2" type="ORF">HJ588_08950</name>
</gene>
<evidence type="ECO:0000256" key="1">
    <source>
        <dbReference type="SAM" id="Phobius"/>
    </source>
</evidence>